<gene>
    <name evidence="1" type="ORF">FYJ50_05205</name>
</gene>
<comment type="caution">
    <text evidence="1">The sequence shown here is derived from an EMBL/GenBank/DDBJ whole genome shotgun (WGS) entry which is preliminary data.</text>
</comment>
<dbReference type="Proteomes" id="UP000470082">
    <property type="component" value="Unassembled WGS sequence"/>
</dbReference>
<keyword evidence="2" id="KW-1185">Reference proteome</keyword>
<protein>
    <submittedName>
        <fullName evidence="1">Uncharacterized protein</fullName>
    </submittedName>
</protein>
<evidence type="ECO:0000313" key="1">
    <source>
        <dbReference type="EMBL" id="MSS01499.1"/>
    </source>
</evidence>
<dbReference type="EMBL" id="VUMM01000007">
    <property type="protein sequence ID" value="MSS01499.1"/>
    <property type="molecule type" value="Genomic_DNA"/>
</dbReference>
<name>A0A7X2N2X9_9FIRM</name>
<dbReference type="AlphaFoldDB" id="A0A7X2N2X9"/>
<organism evidence="1 2">
    <name type="scientific">Floccifex porci</name>
    <dbReference type="NCBI Taxonomy" id="2606629"/>
    <lineage>
        <taxon>Bacteria</taxon>
        <taxon>Bacillati</taxon>
        <taxon>Bacillota</taxon>
        <taxon>Erysipelotrichia</taxon>
        <taxon>Erysipelotrichales</taxon>
        <taxon>Erysipelotrichaceae</taxon>
        <taxon>Floccifex</taxon>
    </lineage>
</organism>
<evidence type="ECO:0000313" key="2">
    <source>
        <dbReference type="Proteomes" id="UP000470082"/>
    </source>
</evidence>
<reference evidence="1 2" key="1">
    <citation type="submission" date="2019-08" db="EMBL/GenBank/DDBJ databases">
        <title>In-depth cultivation of the pig gut microbiome towards novel bacterial diversity and tailored functional studies.</title>
        <authorList>
            <person name="Wylensek D."/>
            <person name="Hitch T.C.A."/>
            <person name="Clavel T."/>
        </authorList>
    </citation>
    <scope>NUCLEOTIDE SEQUENCE [LARGE SCALE GENOMIC DNA]</scope>
    <source>
        <strain evidence="1 2">LKV-178-WT-2G</strain>
    </source>
</reference>
<proteinExistence type="predicted"/>
<sequence>MFDDPNLYKEYCYIFQILMIYENPKDFIDRYVCDPTISDSLLSNLFRAYDNCIVLRNEIGTESMTYQEMALYQLQKIKNSDSLLLDLQLIMDHQVCIRCTEGLL</sequence>
<accession>A0A7X2N2X9</accession>
<dbReference type="RefSeq" id="WP_154460034.1">
    <property type="nucleotide sequence ID" value="NZ_VUMM01000007.1"/>
</dbReference>